<dbReference type="GO" id="GO:0005634">
    <property type="term" value="C:nucleus"/>
    <property type="evidence" value="ECO:0007669"/>
    <property type="project" value="UniProtKB-SubCell"/>
</dbReference>
<keyword evidence="2" id="KW-0489">Methyltransferase</keyword>
<name>A0A8C2WSJ6_CYCLU</name>
<proteinExistence type="inferred from homology"/>
<sequence>MSNDSQVSVKGEVAIMPSPSGSASSQEPPLSPSTTSKPPELPDELVQAGWSKCWSRRENRPYYFNRFTNQSLWEVPVLGQHDVISDPLGLNAASSDSGDSNGQRKRRISEEQGAGPNMDCGKPSPLIDFTPGAKPWNSAPEDKPTQPATPTTPSPLFVVVFSIYWDLDAQTNAVIREHPPANHLPPHPEIELQRAQLVTKLRQHYHELCHQREGIDPPRESFNRWLLERKVIDKGHDPLLPSDCEPVISPSMFREIMNDIPIRLSRIKYKEEARKLLFKYAEAAKKMIDSRNASPESRKVVKWNAEDTMSWLRRDHSASKEDYMDRLEHLRQQCGPHLTAVAKDSVEGICSKIYQLSAEYSRRMRQTHLSLLQDPPTEASASPQQSRLVYCYPVRLALPSPPLPRVELHFENDVSCLRFRGEMVKVNRGHFSKLELLYRYSCIDDPRFEKFLSRVWCLLKRYQVMFGSGANEGTGLQGALPVSVFEALIRQFGVSFECFASPLNCYFKQFGSAFPDTDGFFGSRGPFLSFCPVSGSFEANPPFCEELMDIMVTHFEALLEKSSEPLSFIVFVPEWRDPVTPALTRMEGSRFLRHQLNIPAFEHEYRSGSQHICKRDEMYYRAVHGTAVLFLQNDAGFAKWAPTPERLAELMAAYRPSPSRPATLSSPGPAPITPGDKDSTPKAADRTRRSQNWSAMVDVSSQRGDDSDFLWRRC</sequence>
<dbReference type="InterPro" id="IPR022035">
    <property type="entry name" value="PCIF1_WW"/>
</dbReference>
<keyword evidence="4" id="KW-0539">Nucleus</keyword>
<evidence type="ECO:0000256" key="4">
    <source>
        <dbReference type="ARBA" id="ARBA00023242"/>
    </source>
</evidence>
<dbReference type="SMART" id="SM00456">
    <property type="entry name" value="WW"/>
    <property type="match status" value="1"/>
</dbReference>
<dbReference type="Proteomes" id="UP000694565">
    <property type="component" value="Unplaced"/>
</dbReference>
<evidence type="ECO:0000313" key="12">
    <source>
        <dbReference type="Ensembl" id="ENSCLMP00005007141.1"/>
    </source>
</evidence>
<evidence type="ECO:0000256" key="9">
    <source>
        <dbReference type="ARBA" id="ARBA00077307"/>
    </source>
</evidence>
<dbReference type="GO" id="GO:0032259">
    <property type="term" value="P:methylation"/>
    <property type="evidence" value="ECO:0007669"/>
    <property type="project" value="UniProtKB-KW"/>
</dbReference>
<comment type="subcellular location">
    <subcellularLocation>
        <location evidence="1">Nucleus</location>
    </subcellularLocation>
</comment>
<reference evidence="12" key="1">
    <citation type="submission" date="2025-08" db="UniProtKB">
        <authorList>
            <consortium name="Ensembl"/>
        </authorList>
    </citation>
    <scope>IDENTIFICATION</scope>
</reference>
<dbReference type="PANTHER" id="PTHR21727">
    <property type="entry name" value="PHOSPHORYLATED CTD INTERACTING FACTOR 1"/>
    <property type="match status" value="1"/>
</dbReference>
<feature type="compositionally biased region" description="Basic and acidic residues" evidence="10">
    <location>
        <begin position="675"/>
        <end position="688"/>
    </location>
</feature>
<dbReference type="PROSITE" id="PS50020">
    <property type="entry name" value="WW_DOMAIN_2"/>
    <property type="match status" value="1"/>
</dbReference>
<dbReference type="AlphaFoldDB" id="A0A8C2WSJ6"/>
<dbReference type="InterPro" id="IPR039881">
    <property type="entry name" value="PCIF1-like"/>
</dbReference>
<dbReference type="SUPFAM" id="SSF51045">
    <property type="entry name" value="WW domain"/>
    <property type="match status" value="1"/>
</dbReference>
<comment type="similarity">
    <text evidence="5">Belongs to the CAPAM family.</text>
</comment>
<dbReference type="GO" id="GO:0016422">
    <property type="term" value="F:mRNA (2'-O-methyladenosine-N6-)-methyltransferase activity"/>
    <property type="evidence" value="ECO:0007669"/>
    <property type="project" value="UniProtKB-EC"/>
</dbReference>
<dbReference type="Pfam" id="PF12237">
    <property type="entry name" value="PCIF1_WW"/>
    <property type="match status" value="1"/>
</dbReference>
<dbReference type="InterPro" id="IPR029048">
    <property type="entry name" value="HSP70_C_sf"/>
</dbReference>
<evidence type="ECO:0000256" key="6">
    <source>
        <dbReference type="ARBA" id="ARBA00066738"/>
    </source>
</evidence>
<accession>A0A8C2WSJ6</accession>
<dbReference type="CDD" id="cd00201">
    <property type="entry name" value="WW"/>
    <property type="match status" value="1"/>
</dbReference>
<organism evidence="12 13">
    <name type="scientific">Cyclopterus lumpus</name>
    <name type="common">Lumpsucker</name>
    <dbReference type="NCBI Taxonomy" id="8103"/>
    <lineage>
        <taxon>Eukaryota</taxon>
        <taxon>Metazoa</taxon>
        <taxon>Chordata</taxon>
        <taxon>Craniata</taxon>
        <taxon>Vertebrata</taxon>
        <taxon>Euteleostomi</taxon>
        <taxon>Actinopterygii</taxon>
        <taxon>Neopterygii</taxon>
        <taxon>Teleostei</taxon>
        <taxon>Neoteleostei</taxon>
        <taxon>Acanthomorphata</taxon>
        <taxon>Eupercaria</taxon>
        <taxon>Perciformes</taxon>
        <taxon>Cottioidei</taxon>
        <taxon>Cottales</taxon>
        <taxon>Cyclopteridae</taxon>
        <taxon>Cyclopterus</taxon>
    </lineage>
</organism>
<dbReference type="EC" id="2.1.1.62" evidence="6"/>
<evidence type="ECO:0000256" key="10">
    <source>
        <dbReference type="SAM" id="MobiDB-lite"/>
    </source>
</evidence>
<feature type="region of interest" description="Disordered" evidence="10">
    <location>
        <begin position="1"/>
        <end position="44"/>
    </location>
</feature>
<feature type="region of interest" description="Disordered" evidence="10">
    <location>
        <begin position="657"/>
        <end position="708"/>
    </location>
</feature>
<keyword evidence="13" id="KW-1185">Reference proteome</keyword>
<dbReference type="PANTHER" id="PTHR21727:SF0">
    <property type="entry name" value="MRNA (2'-O-METHYLADENOSINE-N(6)-)-METHYLTRANSFERASE"/>
    <property type="match status" value="1"/>
</dbReference>
<dbReference type="GO" id="GO:0099122">
    <property type="term" value="F:RNA polymerase II C-terminal domain binding"/>
    <property type="evidence" value="ECO:0007669"/>
    <property type="project" value="InterPro"/>
</dbReference>
<evidence type="ECO:0000256" key="1">
    <source>
        <dbReference type="ARBA" id="ARBA00004123"/>
    </source>
</evidence>
<dbReference type="FunFam" id="2.20.70.10:FF:000036">
    <property type="entry name" value="Phosphorylated CTD-interacting factor 1"/>
    <property type="match status" value="1"/>
</dbReference>
<evidence type="ECO:0000313" key="13">
    <source>
        <dbReference type="Proteomes" id="UP000694565"/>
    </source>
</evidence>
<evidence type="ECO:0000256" key="2">
    <source>
        <dbReference type="ARBA" id="ARBA00022603"/>
    </source>
</evidence>
<gene>
    <name evidence="12" type="primary">pcif1</name>
</gene>
<feature type="region of interest" description="Disordered" evidence="10">
    <location>
        <begin position="89"/>
        <end position="152"/>
    </location>
</feature>
<dbReference type="FunFam" id="1.20.1270.10:FF:000020">
    <property type="entry name" value="Phosphorylated CTD-interacting factor 1"/>
    <property type="match status" value="1"/>
</dbReference>
<dbReference type="GeneTree" id="ENSGT00390000016206"/>
<protein>
    <recommendedName>
        <fullName evidence="7">mRNA (2'-O-methyladenosine-N(6)-)-methyltransferase</fullName>
        <ecNumber evidence="6">2.1.1.62</ecNumber>
    </recommendedName>
    <alternativeName>
        <fullName evidence="8">Cap-specific adenosine methyltransferase</fullName>
    </alternativeName>
    <alternativeName>
        <fullName evidence="9">Phosphorylated CTD-interacting factor 1</fullName>
    </alternativeName>
</protein>
<feature type="domain" description="WW" evidence="11">
    <location>
        <begin position="44"/>
        <end position="78"/>
    </location>
</feature>
<reference evidence="12" key="2">
    <citation type="submission" date="2025-09" db="UniProtKB">
        <authorList>
            <consortium name="Ensembl"/>
        </authorList>
    </citation>
    <scope>IDENTIFICATION</scope>
</reference>
<dbReference type="InterPro" id="IPR036020">
    <property type="entry name" value="WW_dom_sf"/>
</dbReference>
<evidence type="ECO:0000256" key="3">
    <source>
        <dbReference type="ARBA" id="ARBA00022679"/>
    </source>
</evidence>
<dbReference type="Gene3D" id="1.20.1270.10">
    <property type="match status" value="1"/>
</dbReference>
<feature type="compositionally biased region" description="Polar residues" evidence="10">
    <location>
        <begin position="92"/>
        <end position="101"/>
    </location>
</feature>
<dbReference type="Ensembl" id="ENSCLMT00005007642.1">
    <property type="protein sequence ID" value="ENSCLMP00005007141.1"/>
    <property type="gene ID" value="ENSCLMG00005003882.1"/>
</dbReference>
<dbReference type="InterPro" id="IPR001202">
    <property type="entry name" value="WW_dom"/>
</dbReference>
<dbReference type="Gene3D" id="2.20.70.10">
    <property type="match status" value="1"/>
</dbReference>
<evidence type="ECO:0000256" key="7">
    <source>
        <dbReference type="ARBA" id="ARBA00068890"/>
    </source>
</evidence>
<evidence type="ECO:0000259" key="11">
    <source>
        <dbReference type="PROSITE" id="PS50020"/>
    </source>
</evidence>
<dbReference type="Pfam" id="PF00397">
    <property type="entry name" value="WW"/>
    <property type="match status" value="1"/>
</dbReference>
<feature type="compositionally biased region" description="Polar residues" evidence="10">
    <location>
        <begin position="690"/>
        <end position="702"/>
    </location>
</feature>
<evidence type="ECO:0000256" key="8">
    <source>
        <dbReference type="ARBA" id="ARBA00076956"/>
    </source>
</evidence>
<evidence type="ECO:0000256" key="5">
    <source>
        <dbReference type="ARBA" id="ARBA00061408"/>
    </source>
</evidence>
<keyword evidence="3" id="KW-0808">Transferase</keyword>